<gene>
    <name evidence="2" type="ORF">SAMN05216203_2292</name>
</gene>
<reference evidence="2 3" key="1">
    <citation type="submission" date="2016-10" db="EMBL/GenBank/DDBJ databases">
        <authorList>
            <person name="de Groot N.N."/>
        </authorList>
    </citation>
    <scope>NUCLEOTIDE SEQUENCE [LARGE SCALE GENOMIC DNA]</scope>
    <source>
        <strain evidence="2 3">CGMCC 1.9167</strain>
    </source>
</reference>
<evidence type="ECO:0000256" key="1">
    <source>
        <dbReference type="SAM" id="Phobius"/>
    </source>
</evidence>
<dbReference type="AlphaFoldDB" id="A0A1I6IGT9"/>
<evidence type="ECO:0000313" key="3">
    <source>
        <dbReference type="Proteomes" id="UP000198644"/>
    </source>
</evidence>
<organism evidence="2 3">
    <name type="scientific">Marinobacter daqiaonensis</name>
    <dbReference type="NCBI Taxonomy" id="650891"/>
    <lineage>
        <taxon>Bacteria</taxon>
        <taxon>Pseudomonadati</taxon>
        <taxon>Pseudomonadota</taxon>
        <taxon>Gammaproteobacteria</taxon>
        <taxon>Pseudomonadales</taxon>
        <taxon>Marinobacteraceae</taxon>
        <taxon>Marinobacter</taxon>
    </lineage>
</organism>
<proteinExistence type="predicted"/>
<keyword evidence="1" id="KW-1133">Transmembrane helix</keyword>
<name>A0A1I6IGT9_9GAMM</name>
<dbReference type="EMBL" id="FOYW01000001">
    <property type="protein sequence ID" value="SFR65962.1"/>
    <property type="molecule type" value="Genomic_DNA"/>
</dbReference>
<keyword evidence="3" id="KW-1185">Reference proteome</keyword>
<keyword evidence="1" id="KW-0812">Transmembrane</keyword>
<dbReference type="InterPro" id="IPR021521">
    <property type="entry name" value="DUF3185"/>
</dbReference>
<dbReference type="Pfam" id="PF11381">
    <property type="entry name" value="DUF3185"/>
    <property type="match status" value="1"/>
</dbReference>
<dbReference type="RefSeq" id="WP_092012367.1">
    <property type="nucleotide sequence ID" value="NZ_FOYW01000001.1"/>
</dbReference>
<protein>
    <recommendedName>
        <fullName evidence="4">DUF3185 family protein</fullName>
    </recommendedName>
</protein>
<evidence type="ECO:0008006" key="4">
    <source>
        <dbReference type="Google" id="ProtNLM"/>
    </source>
</evidence>
<sequence length="67" mass="7240">MGTPKIVGIVLLVVGILLLFFGWQASQSVGEQLAETFTGRFSNETMWYIIGGVAAIVAGAFLAFFRK</sequence>
<feature type="transmembrane region" description="Helical" evidence="1">
    <location>
        <begin position="46"/>
        <end position="65"/>
    </location>
</feature>
<keyword evidence="1" id="KW-0472">Membrane</keyword>
<dbReference type="Proteomes" id="UP000198644">
    <property type="component" value="Unassembled WGS sequence"/>
</dbReference>
<evidence type="ECO:0000313" key="2">
    <source>
        <dbReference type="EMBL" id="SFR65962.1"/>
    </source>
</evidence>
<accession>A0A1I6IGT9</accession>
<dbReference type="STRING" id="650891.SAMN05216203_2292"/>